<dbReference type="InterPro" id="IPR001451">
    <property type="entry name" value="Hexapep"/>
</dbReference>
<dbReference type="Proteomes" id="UP001500459">
    <property type="component" value="Unassembled WGS sequence"/>
</dbReference>
<evidence type="ECO:0000256" key="1">
    <source>
        <dbReference type="ARBA" id="ARBA00007274"/>
    </source>
</evidence>
<dbReference type="PROSITE" id="PS00101">
    <property type="entry name" value="HEXAPEP_TRANSFERASES"/>
    <property type="match status" value="1"/>
</dbReference>
<sequence>MIIVIYKIVTFIRQVFYQAICGIHFSLFKVSIGKNWKINGILFIRNSGTGGITIGKNFRANSGASNNPIGGDTILRLITKKEGKIIIGNNVGISNTTIFSENSILIEDGVLLGGGCLIWDTDFHSLDASIRGTSQDEGKTLPIVIKKKAFIGANSTLLKGVVIGENSIVATGSIVTKSIPDNQIWGGNPAKFIRDI</sequence>
<reference evidence="6" key="1">
    <citation type="journal article" date="2019" name="Int. J. Syst. Evol. Microbiol.">
        <title>The Global Catalogue of Microorganisms (GCM) 10K type strain sequencing project: providing services to taxonomists for standard genome sequencing and annotation.</title>
        <authorList>
            <consortium name="The Broad Institute Genomics Platform"/>
            <consortium name="The Broad Institute Genome Sequencing Center for Infectious Disease"/>
            <person name="Wu L."/>
            <person name="Ma J."/>
        </authorList>
    </citation>
    <scope>NUCLEOTIDE SEQUENCE [LARGE SCALE GENOMIC DNA]</scope>
    <source>
        <strain evidence="6">JCM 17106</strain>
    </source>
</reference>
<evidence type="ECO:0000256" key="3">
    <source>
        <dbReference type="ARBA" id="ARBA00022737"/>
    </source>
</evidence>
<dbReference type="InterPro" id="IPR018357">
    <property type="entry name" value="Hexapep_transf_CS"/>
</dbReference>
<dbReference type="SUPFAM" id="SSF51161">
    <property type="entry name" value="Trimeric LpxA-like enzymes"/>
    <property type="match status" value="2"/>
</dbReference>
<dbReference type="CDD" id="cd04647">
    <property type="entry name" value="LbH_MAT_like"/>
    <property type="match status" value="1"/>
</dbReference>
<dbReference type="InterPro" id="IPR051159">
    <property type="entry name" value="Hexapeptide_acetyltransf"/>
</dbReference>
<comment type="similarity">
    <text evidence="1">Belongs to the transferase hexapeptide repeat family.</text>
</comment>
<dbReference type="PANTHER" id="PTHR23416">
    <property type="entry name" value="SIALIC ACID SYNTHASE-RELATED"/>
    <property type="match status" value="1"/>
</dbReference>
<comment type="caution">
    <text evidence="5">The sequence shown here is derived from an EMBL/GenBank/DDBJ whole genome shotgun (WGS) entry which is preliminary data.</text>
</comment>
<organism evidence="5 6">
    <name type="scientific">Aquimarina addita</name>
    <dbReference type="NCBI Taxonomy" id="870485"/>
    <lineage>
        <taxon>Bacteria</taxon>
        <taxon>Pseudomonadati</taxon>
        <taxon>Bacteroidota</taxon>
        <taxon>Flavobacteriia</taxon>
        <taxon>Flavobacteriales</taxon>
        <taxon>Flavobacteriaceae</taxon>
        <taxon>Aquimarina</taxon>
    </lineage>
</organism>
<dbReference type="Pfam" id="PF00132">
    <property type="entry name" value="Hexapep"/>
    <property type="match status" value="1"/>
</dbReference>
<gene>
    <name evidence="5" type="ORF">GCM10022393_06500</name>
</gene>
<keyword evidence="3" id="KW-0677">Repeat</keyword>
<proteinExistence type="inferred from homology"/>
<evidence type="ECO:0000313" key="6">
    <source>
        <dbReference type="Proteomes" id="UP001500459"/>
    </source>
</evidence>
<keyword evidence="2" id="KW-0808">Transferase</keyword>
<protein>
    <submittedName>
        <fullName evidence="5">DapH/DapD/GlmU-related protein</fullName>
    </submittedName>
</protein>
<dbReference type="Gene3D" id="2.160.10.10">
    <property type="entry name" value="Hexapeptide repeat proteins"/>
    <property type="match status" value="1"/>
</dbReference>
<evidence type="ECO:0000313" key="5">
    <source>
        <dbReference type="EMBL" id="GAA4109748.1"/>
    </source>
</evidence>
<evidence type="ECO:0000256" key="4">
    <source>
        <dbReference type="ARBA" id="ARBA00023315"/>
    </source>
</evidence>
<keyword evidence="6" id="KW-1185">Reference proteome</keyword>
<accession>A0ABP7XAT1</accession>
<keyword evidence="4" id="KW-0012">Acyltransferase</keyword>
<name>A0ABP7XAT1_9FLAO</name>
<dbReference type="InterPro" id="IPR011004">
    <property type="entry name" value="Trimer_LpxA-like_sf"/>
</dbReference>
<dbReference type="EMBL" id="BAABCW010000002">
    <property type="protein sequence ID" value="GAA4109748.1"/>
    <property type="molecule type" value="Genomic_DNA"/>
</dbReference>
<dbReference type="RefSeq" id="WP_344924733.1">
    <property type="nucleotide sequence ID" value="NZ_BAABCW010000002.1"/>
</dbReference>
<evidence type="ECO:0000256" key="2">
    <source>
        <dbReference type="ARBA" id="ARBA00022679"/>
    </source>
</evidence>
<dbReference type="PANTHER" id="PTHR23416:SF23">
    <property type="entry name" value="ACETYLTRANSFERASE C18B11.09C-RELATED"/>
    <property type="match status" value="1"/>
</dbReference>